<dbReference type="GeneID" id="64629557"/>
<accession>A0A9P7ECH1</accession>
<evidence type="ECO:0000313" key="1">
    <source>
        <dbReference type="EMBL" id="KAG1817244.1"/>
    </source>
</evidence>
<proteinExistence type="predicted"/>
<dbReference type="EMBL" id="JABBWG010000014">
    <property type="protein sequence ID" value="KAG1817244.1"/>
    <property type="molecule type" value="Genomic_DNA"/>
</dbReference>
<reference evidence="1" key="1">
    <citation type="journal article" date="2020" name="New Phytol.">
        <title>Comparative genomics reveals dynamic genome evolution in host specialist ectomycorrhizal fungi.</title>
        <authorList>
            <person name="Lofgren L.A."/>
            <person name="Nguyen N.H."/>
            <person name="Vilgalys R."/>
            <person name="Ruytinx J."/>
            <person name="Liao H.L."/>
            <person name="Branco S."/>
            <person name="Kuo A."/>
            <person name="LaButti K."/>
            <person name="Lipzen A."/>
            <person name="Andreopoulos W."/>
            <person name="Pangilinan J."/>
            <person name="Riley R."/>
            <person name="Hundley H."/>
            <person name="Na H."/>
            <person name="Barry K."/>
            <person name="Grigoriev I.V."/>
            <person name="Stajich J.E."/>
            <person name="Kennedy P.G."/>
        </authorList>
    </citation>
    <scope>NUCLEOTIDE SEQUENCE</scope>
    <source>
        <strain evidence="1">MN1</strain>
    </source>
</reference>
<dbReference type="Proteomes" id="UP000807769">
    <property type="component" value="Unassembled WGS sequence"/>
</dbReference>
<organism evidence="1 2">
    <name type="scientific">Suillus subaureus</name>
    <dbReference type="NCBI Taxonomy" id="48587"/>
    <lineage>
        <taxon>Eukaryota</taxon>
        <taxon>Fungi</taxon>
        <taxon>Dikarya</taxon>
        <taxon>Basidiomycota</taxon>
        <taxon>Agaricomycotina</taxon>
        <taxon>Agaricomycetes</taxon>
        <taxon>Agaricomycetidae</taxon>
        <taxon>Boletales</taxon>
        <taxon>Suillineae</taxon>
        <taxon>Suillaceae</taxon>
        <taxon>Suillus</taxon>
    </lineage>
</organism>
<keyword evidence="2" id="KW-1185">Reference proteome</keyword>
<sequence>MHTPVTVSAQMTTYERTLNRDNPFQDYGRPRSFLPAHLPILIAEHSLPSLKLSARSEMRGTVQ</sequence>
<dbReference type="AlphaFoldDB" id="A0A9P7ECH1"/>
<dbReference type="RefSeq" id="XP_041193663.1">
    <property type="nucleotide sequence ID" value="XM_041335540.1"/>
</dbReference>
<evidence type="ECO:0000313" key="2">
    <source>
        <dbReference type="Proteomes" id="UP000807769"/>
    </source>
</evidence>
<comment type="caution">
    <text evidence="1">The sequence shown here is derived from an EMBL/GenBank/DDBJ whole genome shotgun (WGS) entry which is preliminary data.</text>
</comment>
<name>A0A9P7ECH1_9AGAM</name>
<gene>
    <name evidence="1" type="ORF">BJ212DRAFT_1351777</name>
</gene>
<protein>
    <submittedName>
        <fullName evidence="1">Uncharacterized protein</fullName>
    </submittedName>
</protein>